<dbReference type="InterPro" id="IPR015943">
    <property type="entry name" value="WD40/YVTN_repeat-like_dom_sf"/>
</dbReference>
<keyword evidence="1" id="KW-0812">Transmembrane</keyword>
<name>A0A4R4N6U2_9ACTN</name>
<sequence>MTGFSDELLRAALADAAGTVRQEELRPLPAPSRRRRPLFPPLAALTAAAVAVAAVVAVVLVAPWSGHGRDGARPPFALAAYGGADYILDGAQPPGGPSVTIRSTDTGRAIATLPAPAGTSGFRYSADSGDNRTFVLTTADPQACTIGFYRLTLGADGRPKGPLTEMRGTGLRQRTSEALAPLAVAPGARRIAYAGRECGGDSAKGTVTVIDTVTGDRRVTRLPLPAFATDLYWAPNGRELVFQTMGEYLDRGLSTLDTSTGKVSAIRLGAGDTTLRGAAFGKDGTHIVALVRDGGQNHVVWYAPATKTITRRVALPPSDPLAPTMFQVSGDRVVAMIGDYVHVVTGTKVTTHRAGEAGDSLP</sequence>
<feature type="transmembrane region" description="Helical" evidence="1">
    <location>
        <begin position="42"/>
        <end position="64"/>
    </location>
</feature>
<gene>
    <name evidence="2" type="ORF">E1284_36675</name>
</gene>
<reference evidence="2 3" key="1">
    <citation type="submission" date="2019-03" db="EMBL/GenBank/DDBJ databases">
        <title>Draft genome sequences of novel Actinobacteria.</title>
        <authorList>
            <person name="Sahin N."/>
            <person name="Ay H."/>
            <person name="Saygin H."/>
        </authorList>
    </citation>
    <scope>NUCLEOTIDE SEQUENCE [LARGE SCALE GENOMIC DNA]</scope>
    <source>
        <strain evidence="2 3">DSM 45347</strain>
    </source>
</reference>
<dbReference type="AlphaFoldDB" id="A0A4R4N6U2"/>
<keyword evidence="3" id="KW-1185">Reference proteome</keyword>
<keyword evidence="1" id="KW-1133">Transmembrane helix</keyword>
<dbReference type="OrthoDB" id="3459736at2"/>
<dbReference type="Proteomes" id="UP000295431">
    <property type="component" value="Unassembled WGS sequence"/>
</dbReference>
<evidence type="ECO:0008006" key="4">
    <source>
        <dbReference type="Google" id="ProtNLM"/>
    </source>
</evidence>
<dbReference type="RefSeq" id="WP_131944745.1">
    <property type="nucleotide sequence ID" value="NZ_BAAAMX010000027.1"/>
</dbReference>
<keyword evidence="1" id="KW-0472">Membrane</keyword>
<evidence type="ECO:0000256" key="1">
    <source>
        <dbReference type="SAM" id="Phobius"/>
    </source>
</evidence>
<evidence type="ECO:0000313" key="3">
    <source>
        <dbReference type="Proteomes" id="UP000295431"/>
    </source>
</evidence>
<protein>
    <recommendedName>
        <fullName evidence="4">WD40 repeat domain-containing protein</fullName>
    </recommendedName>
</protein>
<dbReference type="SUPFAM" id="SSF82171">
    <property type="entry name" value="DPP6 N-terminal domain-like"/>
    <property type="match status" value="1"/>
</dbReference>
<evidence type="ECO:0000313" key="2">
    <source>
        <dbReference type="EMBL" id="TDC04561.1"/>
    </source>
</evidence>
<organism evidence="2 3">
    <name type="scientific">Actinomadura bangladeshensis</name>
    <dbReference type="NCBI Taxonomy" id="453573"/>
    <lineage>
        <taxon>Bacteria</taxon>
        <taxon>Bacillati</taxon>
        <taxon>Actinomycetota</taxon>
        <taxon>Actinomycetes</taxon>
        <taxon>Streptosporangiales</taxon>
        <taxon>Thermomonosporaceae</taxon>
        <taxon>Actinomadura</taxon>
    </lineage>
</organism>
<comment type="caution">
    <text evidence="2">The sequence shown here is derived from an EMBL/GenBank/DDBJ whole genome shotgun (WGS) entry which is preliminary data.</text>
</comment>
<dbReference type="EMBL" id="SMJW01000335">
    <property type="protein sequence ID" value="TDC04561.1"/>
    <property type="molecule type" value="Genomic_DNA"/>
</dbReference>
<dbReference type="Gene3D" id="2.130.10.10">
    <property type="entry name" value="YVTN repeat-like/Quinoprotein amine dehydrogenase"/>
    <property type="match status" value="1"/>
</dbReference>
<proteinExistence type="predicted"/>
<accession>A0A4R4N6U2</accession>